<dbReference type="EMBL" id="QPJL01000010">
    <property type="protein sequence ID" value="RCW83424.1"/>
    <property type="molecule type" value="Genomic_DNA"/>
</dbReference>
<gene>
    <name evidence="2" type="ORF">DFP89_110106</name>
</gene>
<reference evidence="2 3" key="1">
    <citation type="submission" date="2018-07" db="EMBL/GenBank/DDBJ databases">
        <title>Genomic Encyclopedia of Type Strains, Phase III (KMG-III): the genomes of soil and plant-associated and newly described type strains.</title>
        <authorList>
            <person name="Whitman W."/>
        </authorList>
    </citation>
    <scope>NUCLEOTIDE SEQUENCE [LARGE SCALE GENOMIC DNA]</scope>
    <source>
        <strain evidence="2 3">CECT 8525</strain>
    </source>
</reference>
<keyword evidence="2" id="KW-0540">Nuclease</keyword>
<keyword evidence="2" id="KW-0378">Hydrolase</keyword>
<dbReference type="SUPFAM" id="SSF56219">
    <property type="entry name" value="DNase I-like"/>
    <property type="match status" value="1"/>
</dbReference>
<keyword evidence="3" id="KW-1185">Reference proteome</keyword>
<organism evidence="2 3">
    <name type="scientific">Paracoccus lutimaris</name>
    <dbReference type="NCBI Taxonomy" id="1490030"/>
    <lineage>
        <taxon>Bacteria</taxon>
        <taxon>Pseudomonadati</taxon>
        <taxon>Pseudomonadota</taxon>
        <taxon>Alphaproteobacteria</taxon>
        <taxon>Rhodobacterales</taxon>
        <taxon>Paracoccaceae</taxon>
        <taxon>Paracoccus</taxon>
    </lineage>
</organism>
<proteinExistence type="predicted"/>
<dbReference type="GO" id="GO:0004527">
    <property type="term" value="F:exonuclease activity"/>
    <property type="evidence" value="ECO:0007669"/>
    <property type="project" value="UniProtKB-KW"/>
</dbReference>
<dbReference type="Proteomes" id="UP000253345">
    <property type="component" value="Unassembled WGS sequence"/>
</dbReference>
<keyword evidence="2" id="KW-0269">Exonuclease</keyword>
<comment type="caution">
    <text evidence="2">The sequence shown here is derived from an EMBL/GenBank/DDBJ whole genome shotgun (WGS) entry which is preliminary data.</text>
</comment>
<name>A0A368YZ09_9RHOB</name>
<evidence type="ECO:0000259" key="1">
    <source>
        <dbReference type="Pfam" id="PF03372"/>
    </source>
</evidence>
<sequence length="252" mass="27661">MSKRPDSLRLASYNLHKCRGMTGPYAPERNLKVIAEMGADVIALQEVDFRHGSRPEALPRSQIEAATGMVPAVFNGTGQNSLGWHGQTILLRPELMAQAQVRRLPLPGIEPRGALALRLPGLTLIAMHLGLARSSRRAQLQRIVAQAGRLGHDRLVLTGDFNEWRIDRGLEALEPLHIIAPGPSWPAPFPRLRYDRFAVSRGIEVLGSGVWDNDFARQASDHLPVWADIAFEPRSAAPEAGISGRIADYPGE</sequence>
<evidence type="ECO:0000313" key="2">
    <source>
        <dbReference type="EMBL" id="RCW83424.1"/>
    </source>
</evidence>
<dbReference type="InterPro" id="IPR036691">
    <property type="entry name" value="Endo/exonu/phosph_ase_sf"/>
</dbReference>
<dbReference type="Pfam" id="PF03372">
    <property type="entry name" value="Exo_endo_phos"/>
    <property type="match status" value="1"/>
</dbReference>
<keyword evidence="2" id="KW-0255">Endonuclease</keyword>
<dbReference type="Gene3D" id="3.60.10.10">
    <property type="entry name" value="Endonuclease/exonuclease/phosphatase"/>
    <property type="match status" value="1"/>
</dbReference>
<dbReference type="RefSeq" id="WP_114349430.1">
    <property type="nucleotide sequence ID" value="NZ_QPJL01000010.1"/>
</dbReference>
<evidence type="ECO:0000313" key="3">
    <source>
        <dbReference type="Proteomes" id="UP000253345"/>
    </source>
</evidence>
<accession>A0A368YZ09</accession>
<dbReference type="AlphaFoldDB" id="A0A368YZ09"/>
<feature type="domain" description="Endonuclease/exonuclease/phosphatase" evidence="1">
    <location>
        <begin position="11"/>
        <end position="222"/>
    </location>
</feature>
<dbReference type="OrthoDB" id="9813425at2"/>
<protein>
    <submittedName>
        <fullName evidence="2">Endonuclease/exonuclease/phosphatase family metal-dependent hydrolase</fullName>
    </submittedName>
</protein>
<dbReference type="GO" id="GO:0004519">
    <property type="term" value="F:endonuclease activity"/>
    <property type="evidence" value="ECO:0007669"/>
    <property type="project" value="UniProtKB-KW"/>
</dbReference>
<dbReference type="InterPro" id="IPR005135">
    <property type="entry name" value="Endo/exonuclease/phosphatase"/>
</dbReference>